<sequence>KFYLFIHTQVKKPGFRDLIWSCNSFMTWPSFKSAES</sequence>
<name>H2XPK6_CIOIN</name>
<keyword evidence="2" id="KW-1185">Reference proteome</keyword>
<reference evidence="1" key="4">
    <citation type="submission" date="2025-09" db="UniProtKB">
        <authorList>
            <consortium name="Ensembl"/>
        </authorList>
    </citation>
    <scope>IDENTIFICATION</scope>
</reference>
<organism evidence="1 2">
    <name type="scientific">Ciona intestinalis</name>
    <name type="common">Transparent sea squirt</name>
    <name type="synonym">Ascidia intestinalis</name>
    <dbReference type="NCBI Taxonomy" id="7719"/>
    <lineage>
        <taxon>Eukaryota</taxon>
        <taxon>Metazoa</taxon>
        <taxon>Chordata</taxon>
        <taxon>Tunicata</taxon>
        <taxon>Ascidiacea</taxon>
        <taxon>Phlebobranchia</taxon>
        <taxon>Cionidae</taxon>
        <taxon>Ciona</taxon>
    </lineage>
</organism>
<dbReference type="Proteomes" id="UP000008144">
    <property type="component" value="Chromosome 8"/>
</dbReference>
<dbReference type="AlphaFoldDB" id="H2XPK6"/>
<proteinExistence type="predicted"/>
<reference evidence="1" key="2">
    <citation type="journal article" date="2008" name="Genome Biol.">
        <title>Improved genome assembly and evidence-based global gene model set for the chordate Ciona intestinalis: new insight into intron and operon populations.</title>
        <authorList>
            <person name="Satou Y."/>
            <person name="Mineta K."/>
            <person name="Ogasawara M."/>
            <person name="Sasakura Y."/>
            <person name="Shoguchi E."/>
            <person name="Ueno K."/>
            <person name="Yamada L."/>
            <person name="Matsumoto J."/>
            <person name="Wasserscheid J."/>
            <person name="Dewar K."/>
            <person name="Wiley G.B."/>
            <person name="Macmil S.L."/>
            <person name="Roe B.A."/>
            <person name="Zeller R.W."/>
            <person name="Hastings K.E."/>
            <person name="Lemaire P."/>
            <person name="Lindquist E."/>
            <person name="Endo T."/>
            <person name="Hotta K."/>
            <person name="Inaba K."/>
        </authorList>
    </citation>
    <scope>NUCLEOTIDE SEQUENCE [LARGE SCALE GENOMIC DNA]</scope>
    <source>
        <strain evidence="1">wild type</strain>
    </source>
</reference>
<dbReference type="Ensembl" id="ENSCINT00000037153.1">
    <property type="protein sequence ID" value="ENSCINP00000031590.1"/>
    <property type="gene ID" value="ENSCING00000019980.1"/>
</dbReference>
<evidence type="ECO:0000313" key="2">
    <source>
        <dbReference type="Proteomes" id="UP000008144"/>
    </source>
</evidence>
<protein>
    <submittedName>
        <fullName evidence="1">Uncharacterized protein</fullName>
    </submittedName>
</protein>
<dbReference type="HOGENOM" id="CLU_3361975_0_0_1"/>
<accession>H2XPK6</accession>
<dbReference type="EMBL" id="EAAA01002600">
    <property type="status" value="NOT_ANNOTATED_CDS"/>
    <property type="molecule type" value="Genomic_DNA"/>
</dbReference>
<dbReference type="InParanoid" id="H2XPK6"/>
<reference evidence="2" key="1">
    <citation type="journal article" date="2002" name="Science">
        <title>The draft genome of Ciona intestinalis: insights into chordate and vertebrate origins.</title>
        <authorList>
            <person name="Dehal P."/>
            <person name="Satou Y."/>
            <person name="Campbell R.K."/>
            <person name="Chapman J."/>
            <person name="Degnan B."/>
            <person name="De Tomaso A."/>
            <person name="Davidson B."/>
            <person name="Di Gregorio A."/>
            <person name="Gelpke M."/>
            <person name="Goodstein D.M."/>
            <person name="Harafuji N."/>
            <person name="Hastings K.E."/>
            <person name="Ho I."/>
            <person name="Hotta K."/>
            <person name="Huang W."/>
            <person name="Kawashima T."/>
            <person name="Lemaire P."/>
            <person name="Martinez D."/>
            <person name="Meinertzhagen I.A."/>
            <person name="Necula S."/>
            <person name="Nonaka M."/>
            <person name="Putnam N."/>
            <person name="Rash S."/>
            <person name="Saiga H."/>
            <person name="Satake M."/>
            <person name="Terry A."/>
            <person name="Yamada L."/>
            <person name="Wang H.G."/>
            <person name="Awazu S."/>
            <person name="Azumi K."/>
            <person name="Boore J."/>
            <person name="Branno M."/>
            <person name="Chin-Bow S."/>
            <person name="DeSantis R."/>
            <person name="Doyle S."/>
            <person name="Francino P."/>
            <person name="Keys D.N."/>
            <person name="Haga S."/>
            <person name="Hayashi H."/>
            <person name="Hino K."/>
            <person name="Imai K.S."/>
            <person name="Inaba K."/>
            <person name="Kano S."/>
            <person name="Kobayashi K."/>
            <person name="Kobayashi M."/>
            <person name="Lee B.I."/>
            <person name="Makabe K.W."/>
            <person name="Manohar C."/>
            <person name="Matassi G."/>
            <person name="Medina M."/>
            <person name="Mochizuki Y."/>
            <person name="Mount S."/>
            <person name="Morishita T."/>
            <person name="Miura S."/>
            <person name="Nakayama A."/>
            <person name="Nishizaka S."/>
            <person name="Nomoto H."/>
            <person name="Ohta F."/>
            <person name="Oishi K."/>
            <person name="Rigoutsos I."/>
            <person name="Sano M."/>
            <person name="Sasaki A."/>
            <person name="Sasakura Y."/>
            <person name="Shoguchi E."/>
            <person name="Shin-i T."/>
            <person name="Spagnuolo A."/>
            <person name="Stainier D."/>
            <person name="Suzuki M.M."/>
            <person name="Tassy O."/>
            <person name="Takatori N."/>
            <person name="Tokuoka M."/>
            <person name="Yagi K."/>
            <person name="Yoshizaki F."/>
            <person name="Wada S."/>
            <person name="Zhang C."/>
            <person name="Hyatt P.D."/>
            <person name="Larimer F."/>
            <person name="Detter C."/>
            <person name="Doggett N."/>
            <person name="Glavina T."/>
            <person name="Hawkins T."/>
            <person name="Richardson P."/>
            <person name="Lucas S."/>
            <person name="Kohara Y."/>
            <person name="Levine M."/>
            <person name="Satoh N."/>
            <person name="Rokhsar D.S."/>
        </authorList>
    </citation>
    <scope>NUCLEOTIDE SEQUENCE [LARGE SCALE GENOMIC DNA]</scope>
</reference>
<reference evidence="1" key="3">
    <citation type="submission" date="2025-08" db="UniProtKB">
        <authorList>
            <consortium name="Ensembl"/>
        </authorList>
    </citation>
    <scope>IDENTIFICATION</scope>
</reference>
<evidence type="ECO:0000313" key="1">
    <source>
        <dbReference type="Ensembl" id="ENSCINP00000031590.1"/>
    </source>
</evidence>